<evidence type="ECO:0000313" key="4">
    <source>
        <dbReference type="Proteomes" id="UP000198372"/>
    </source>
</evidence>
<dbReference type="STRING" id="269621.A0A238FFM7"/>
<dbReference type="Proteomes" id="UP000198372">
    <property type="component" value="Unassembled WGS sequence"/>
</dbReference>
<dbReference type="Gene3D" id="2.60.40.420">
    <property type="entry name" value="Cupredoxins - blue copper proteins"/>
    <property type="match status" value="1"/>
</dbReference>
<accession>A0A238FFM7</accession>
<proteinExistence type="predicted"/>
<dbReference type="InterPro" id="IPR008972">
    <property type="entry name" value="Cupredoxin"/>
</dbReference>
<feature type="compositionally biased region" description="Low complexity" evidence="1">
    <location>
        <begin position="371"/>
        <end position="419"/>
    </location>
</feature>
<sequence>MCNFASLVVVTAAIVGVATPALATHGSPQANKNLHRRRPAPQDYSYGSGASGYNMPGSEPAAAPESSASFSASSSAMEMAAHNMASTTTAHDMGGAKTTAPAEKCTTMKAMTTGGDAHPTSSAGGKYESASWKGSSSAGMYDNCVQMCQAKYGGGMMATSTMSSGGKAQPTEGAGKGGNMSMTPLVASSPWEVVVAPMKGDLRMIPFNLNVQPNQKITYKWGAGPHTVTESDSKSICNKSTSPTAFASGLQNASFTYELLVNDATTKFYYCSVPTHCQKGMFGIINGAVSTDPVKSFGGWGPMEASKDKAFGAQWNATMDKVKGTDAEKWGDMLDMSQMPDWAQPMAGYSILATREYYAANPRLLAALNNGTSDNSTSSSSNSTASSGNSTEPSATSNSTDDSSATSGDSASPSASPNALTGLSSGTTREMISSLSLVITLFGSVLLLQ</sequence>
<dbReference type="AlphaFoldDB" id="A0A238FFM7"/>
<feature type="signal peptide" evidence="2">
    <location>
        <begin position="1"/>
        <end position="23"/>
    </location>
</feature>
<feature type="region of interest" description="Disordered" evidence="1">
    <location>
        <begin position="23"/>
        <end position="69"/>
    </location>
</feature>
<dbReference type="EMBL" id="FMSP01000008">
    <property type="protein sequence ID" value="SCV72005.1"/>
    <property type="molecule type" value="Genomic_DNA"/>
</dbReference>
<keyword evidence="2" id="KW-0732">Signal</keyword>
<evidence type="ECO:0000256" key="1">
    <source>
        <dbReference type="SAM" id="MobiDB-lite"/>
    </source>
</evidence>
<feature type="region of interest" description="Disordered" evidence="1">
    <location>
        <begin position="371"/>
        <end position="422"/>
    </location>
</feature>
<gene>
    <name evidence="3" type="ORF">BQ2448_4699</name>
</gene>
<feature type="chain" id="PRO_5012330775" evidence="2">
    <location>
        <begin position="24"/>
        <end position="449"/>
    </location>
</feature>
<dbReference type="OrthoDB" id="2331100at2759"/>
<keyword evidence="4" id="KW-1185">Reference proteome</keyword>
<evidence type="ECO:0000256" key="2">
    <source>
        <dbReference type="SAM" id="SignalP"/>
    </source>
</evidence>
<dbReference type="SUPFAM" id="SSF49503">
    <property type="entry name" value="Cupredoxins"/>
    <property type="match status" value="1"/>
</dbReference>
<evidence type="ECO:0000313" key="3">
    <source>
        <dbReference type="EMBL" id="SCV72005.1"/>
    </source>
</evidence>
<organism evidence="3 4">
    <name type="scientific">Microbotryum intermedium</name>
    <dbReference type="NCBI Taxonomy" id="269621"/>
    <lineage>
        <taxon>Eukaryota</taxon>
        <taxon>Fungi</taxon>
        <taxon>Dikarya</taxon>
        <taxon>Basidiomycota</taxon>
        <taxon>Pucciniomycotina</taxon>
        <taxon>Microbotryomycetes</taxon>
        <taxon>Microbotryales</taxon>
        <taxon>Microbotryaceae</taxon>
        <taxon>Microbotryum</taxon>
    </lineage>
</organism>
<protein>
    <submittedName>
        <fullName evidence="3">BQ2448_4699 protein</fullName>
    </submittedName>
</protein>
<name>A0A238FFM7_9BASI</name>
<feature type="compositionally biased region" description="Low complexity" evidence="1">
    <location>
        <begin position="56"/>
        <end position="69"/>
    </location>
</feature>
<reference evidence="4" key="1">
    <citation type="submission" date="2016-09" db="EMBL/GenBank/DDBJ databases">
        <authorList>
            <person name="Jeantristanb JTB J.-T."/>
            <person name="Ricardo R."/>
        </authorList>
    </citation>
    <scope>NUCLEOTIDE SEQUENCE [LARGE SCALE GENOMIC DNA]</scope>
</reference>